<feature type="signal peptide" evidence="1">
    <location>
        <begin position="1"/>
        <end position="21"/>
    </location>
</feature>
<organism evidence="2 3">
    <name type="scientific">Colletotrichum zoysiae</name>
    <dbReference type="NCBI Taxonomy" id="1216348"/>
    <lineage>
        <taxon>Eukaryota</taxon>
        <taxon>Fungi</taxon>
        <taxon>Dikarya</taxon>
        <taxon>Ascomycota</taxon>
        <taxon>Pezizomycotina</taxon>
        <taxon>Sordariomycetes</taxon>
        <taxon>Hypocreomycetidae</taxon>
        <taxon>Glomerellales</taxon>
        <taxon>Glomerellaceae</taxon>
        <taxon>Colletotrichum</taxon>
        <taxon>Colletotrichum graminicola species complex</taxon>
    </lineage>
</organism>
<sequence length="199" mass="21086">MRFSPVLIGLVATACITTVMAAPMKLPVGLLPSQPTTSNFVIEDLTAIKTVILAFNAAVQKVKKSGASTPNVYDVQAAAIEIQGVTKTARLDAKDILDPFNHDESTPISDELQEVLVALQATADLLDGANTNKLLGDYGGVVTAAYLALAKDQTGAFTHDLLPNLDASIQPDARAKADSINDFLNEILKSLTSKKRAPR</sequence>
<evidence type="ECO:0000313" key="2">
    <source>
        <dbReference type="EMBL" id="KAK2035519.1"/>
    </source>
</evidence>
<dbReference type="AlphaFoldDB" id="A0AAD9M6R6"/>
<evidence type="ECO:0000313" key="3">
    <source>
        <dbReference type="Proteomes" id="UP001232148"/>
    </source>
</evidence>
<dbReference type="EMBL" id="MU842808">
    <property type="protein sequence ID" value="KAK2035519.1"/>
    <property type="molecule type" value="Genomic_DNA"/>
</dbReference>
<accession>A0AAD9M6R6</accession>
<protein>
    <recommendedName>
        <fullName evidence="4">Cell wall protein</fullName>
    </recommendedName>
</protein>
<dbReference type="PROSITE" id="PS51257">
    <property type="entry name" value="PROKAR_LIPOPROTEIN"/>
    <property type="match status" value="1"/>
</dbReference>
<reference evidence="2" key="1">
    <citation type="submission" date="2021-06" db="EMBL/GenBank/DDBJ databases">
        <title>Comparative genomics, transcriptomics and evolutionary studies reveal genomic signatures of adaptation to plant cell wall in hemibiotrophic fungi.</title>
        <authorList>
            <consortium name="DOE Joint Genome Institute"/>
            <person name="Baroncelli R."/>
            <person name="Diaz J.F."/>
            <person name="Benocci T."/>
            <person name="Peng M."/>
            <person name="Battaglia E."/>
            <person name="Haridas S."/>
            <person name="Andreopoulos W."/>
            <person name="Labutti K."/>
            <person name="Pangilinan J."/>
            <person name="Floch G.L."/>
            <person name="Makela M.R."/>
            <person name="Henrissat B."/>
            <person name="Grigoriev I.V."/>
            <person name="Crouch J.A."/>
            <person name="De Vries R.P."/>
            <person name="Sukno S.A."/>
            <person name="Thon M.R."/>
        </authorList>
    </citation>
    <scope>NUCLEOTIDE SEQUENCE</scope>
    <source>
        <strain evidence="2">MAFF235873</strain>
    </source>
</reference>
<evidence type="ECO:0000256" key="1">
    <source>
        <dbReference type="SAM" id="SignalP"/>
    </source>
</evidence>
<name>A0AAD9M6R6_9PEZI</name>
<feature type="chain" id="PRO_5041903595" description="Cell wall protein" evidence="1">
    <location>
        <begin position="22"/>
        <end position="199"/>
    </location>
</feature>
<gene>
    <name evidence="2" type="ORF">LX32DRAFT_633299</name>
</gene>
<evidence type="ECO:0008006" key="4">
    <source>
        <dbReference type="Google" id="ProtNLM"/>
    </source>
</evidence>
<proteinExistence type="predicted"/>
<keyword evidence="3" id="KW-1185">Reference proteome</keyword>
<dbReference type="Proteomes" id="UP001232148">
    <property type="component" value="Unassembled WGS sequence"/>
</dbReference>
<comment type="caution">
    <text evidence="2">The sequence shown here is derived from an EMBL/GenBank/DDBJ whole genome shotgun (WGS) entry which is preliminary data.</text>
</comment>
<keyword evidence="1" id="KW-0732">Signal</keyword>